<dbReference type="OrthoDB" id="10052321at2759"/>
<dbReference type="Pfam" id="PF12298">
    <property type="entry name" value="Bot1p"/>
    <property type="match status" value="1"/>
</dbReference>
<comment type="caution">
    <text evidence="1">The sequence shown here is derived from an EMBL/GenBank/DDBJ whole genome shotgun (WGS) entry which is preliminary data.</text>
</comment>
<dbReference type="GO" id="GO:0005763">
    <property type="term" value="C:mitochondrial small ribosomal subunit"/>
    <property type="evidence" value="ECO:0007669"/>
    <property type="project" value="TreeGrafter"/>
</dbReference>
<keyword evidence="2" id="KW-1185">Reference proteome</keyword>
<organism evidence="1 2">
    <name type="scientific">Hanseniaspora valbyensis NRRL Y-1626</name>
    <dbReference type="NCBI Taxonomy" id="766949"/>
    <lineage>
        <taxon>Eukaryota</taxon>
        <taxon>Fungi</taxon>
        <taxon>Dikarya</taxon>
        <taxon>Ascomycota</taxon>
        <taxon>Saccharomycotina</taxon>
        <taxon>Saccharomycetes</taxon>
        <taxon>Saccharomycodales</taxon>
        <taxon>Saccharomycodaceae</taxon>
        <taxon>Hanseniaspora</taxon>
    </lineage>
</organism>
<protein>
    <recommendedName>
        <fullName evidence="3">37S ribosomal protein S35, mitochondrial</fullName>
    </recommendedName>
</protein>
<dbReference type="Proteomes" id="UP000092321">
    <property type="component" value="Unassembled WGS sequence"/>
</dbReference>
<dbReference type="InterPro" id="IPR021036">
    <property type="entry name" value="Ribosomal_mS45"/>
</dbReference>
<dbReference type="GO" id="GO:0032543">
    <property type="term" value="P:mitochondrial translation"/>
    <property type="evidence" value="ECO:0007669"/>
    <property type="project" value="TreeGrafter"/>
</dbReference>
<dbReference type="EMBL" id="LXPE01000357">
    <property type="protein sequence ID" value="OBA24890.1"/>
    <property type="molecule type" value="Genomic_DNA"/>
</dbReference>
<evidence type="ECO:0000313" key="2">
    <source>
        <dbReference type="Proteomes" id="UP000092321"/>
    </source>
</evidence>
<dbReference type="AlphaFoldDB" id="A0A1B7T848"/>
<reference evidence="2" key="1">
    <citation type="journal article" date="2016" name="Proc. Natl. Acad. Sci. U.S.A.">
        <title>Comparative genomics of biotechnologically important yeasts.</title>
        <authorList>
            <person name="Riley R."/>
            <person name="Haridas S."/>
            <person name="Wolfe K.H."/>
            <person name="Lopes M.R."/>
            <person name="Hittinger C.T."/>
            <person name="Goeker M."/>
            <person name="Salamov A.A."/>
            <person name="Wisecaver J.H."/>
            <person name="Long T.M."/>
            <person name="Calvey C.H."/>
            <person name="Aerts A.L."/>
            <person name="Barry K.W."/>
            <person name="Choi C."/>
            <person name="Clum A."/>
            <person name="Coughlan A.Y."/>
            <person name="Deshpande S."/>
            <person name="Douglass A.P."/>
            <person name="Hanson S.J."/>
            <person name="Klenk H.-P."/>
            <person name="LaButti K.M."/>
            <person name="Lapidus A."/>
            <person name="Lindquist E.A."/>
            <person name="Lipzen A.M."/>
            <person name="Meier-Kolthoff J.P."/>
            <person name="Ohm R.A."/>
            <person name="Otillar R.P."/>
            <person name="Pangilinan J.L."/>
            <person name="Peng Y."/>
            <person name="Rokas A."/>
            <person name="Rosa C.A."/>
            <person name="Scheuner C."/>
            <person name="Sibirny A.A."/>
            <person name="Slot J.C."/>
            <person name="Stielow J.B."/>
            <person name="Sun H."/>
            <person name="Kurtzman C.P."/>
            <person name="Blackwell M."/>
            <person name="Grigoriev I.V."/>
            <person name="Jeffries T.W."/>
        </authorList>
    </citation>
    <scope>NUCLEOTIDE SEQUENCE [LARGE SCALE GENOMIC DNA]</scope>
    <source>
        <strain evidence="2">NRRL Y-1626</strain>
    </source>
</reference>
<gene>
    <name evidence="1" type="ORF">HANVADRAFT_35412</name>
</gene>
<name>A0A1B7T848_9ASCO</name>
<dbReference type="PANTHER" id="PTHR28158:SF1">
    <property type="entry name" value="SMALL RIBOSOMAL SUBUNIT PROTEIN MS45"/>
    <property type="match status" value="1"/>
</dbReference>
<sequence>MLSSQSNNVSATVKSFAVAQLTTKRFARNAAKNVKRPRFHYNLPEKDAHDVVTNKTLRTSQLEYALRQFTGPKDYRGDFIYNKYYFPAVDHIPKYLHCSLEDGKPLRLKQTGEILEFPKPETNLVKPGYVQKAGRMTLDSVVTSVPRYIQPFPLNPYCKTNSLVSNELKKVIRTAVNEKKLPLLTVSSKLSLKVNRVEAINKLMGIEEDLREKKILDEDMDIFGETMYGMFPLYDPIHEVKGANGKRISLNGSDDLEELPGIKETESSKFMTVNEGDEFTNLDAANVLFLEPADKVIELLKLKSQQTQADKLAKLKERNIILGKKYKTDRFDMQFVDVNVGETGKRYGTGNRDNKKNRKVIYDINGKKVYK</sequence>
<evidence type="ECO:0008006" key="3">
    <source>
        <dbReference type="Google" id="ProtNLM"/>
    </source>
</evidence>
<proteinExistence type="predicted"/>
<evidence type="ECO:0000313" key="1">
    <source>
        <dbReference type="EMBL" id="OBA24890.1"/>
    </source>
</evidence>
<dbReference type="PANTHER" id="PTHR28158">
    <property type="entry name" value="37S RIBOSOMAL PROTEIN S35, MITOCHONDRIAL"/>
    <property type="match status" value="1"/>
</dbReference>
<dbReference type="GO" id="GO:0003735">
    <property type="term" value="F:structural constituent of ribosome"/>
    <property type="evidence" value="ECO:0007669"/>
    <property type="project" value="TreeGrafter"/>
</dbReference>
<accession>A0A1B7T848</accession>